<evidence type="ECO:0000256" key="10">
    <source>
        <dbReference type="ARBA" id="ARBA00023231"/>
    </source>
</evidence>
<comment type="function">
    <text evidence="2">Ferredoxins are iron-sulfur proteins that transfer electrons in a wide variety of metabolic reactions.</text>
</comment>
<dbReference type="Gene3D" id="3.30.70.20">
    <property type="match status" value="1"/>
</dbReference>
<evidence type="ECO:0000259" key="12">
    <source>
        <dbReference type="PROSITE" id="PS51379"/>
    </source>
</evidence>
<keyword evidence="8" id="KW-0408">Iron</keyword>
<keyword evidence="10" id="KW-0535">Nitrogen fixation</keyword>
<dbReference type="InterPro" id="IPR014283">
    <property type="entry name" value="FdIII_4_nif"/>
</dbReference>
<sequence>MSTLAGVTRGGSSWTPEFIENIDWTKCLGCGRCFKICGRDVLRLTPLNEDGEVIEDEEEEEEDRRIMMVVNPENCIGCKACARQCAKKCITNAPLTV</sequence>
<protein>
    <recommendedName>
        <fullName evidence="11">Ferredoxin III</fullName>
    </recommendedName>
</protein>
<organism evidence="13">
    <name type="scientific">Symploca sp. SIO1C4</name>
    <dbReference type="NCBI Taxonomy" id="2607765"/>
    <lineage>
        <taxon>Bacteria</taxon>
        <taxon>Bacillati</taxon>
        <taxon>Cyanobacteriota</taxon>
        <taxon>Cyanophyceae</taxon>
        <taxon>Coleofasciculales</taxon>
        <taxon>Coleofasciculaceae</taxon>
        <taxon>Symploca</taxon>
    </lineage>
</organism>
<evidence type="ECO:0000256" key="5">
    <source>
        <dbReference type="ARBA" id="ARBA00022723"/>
    </source>
</evidence>
<dbReference type="PROSITE" id="PS00198">
    <property type="entry name" value="4FE4S_FER_1"/>
    <property type="match status" value="1"/>
</dbReference>
<evidence type="ECO:0000256" key="8">
    <source>
        <dbReference type="ARBA" id="ARBA00023004"/>
    </source>
</evidence>
<dbReference type="Pfam" id="PF12838">
    <property type="entry name" value="Fer4_7"/>
    <property type="match status" value="1"/>
</dbReference>
<dbReference type="NCBIfam" id="TIGR02936">
    <property type="entry name" value="fdxN_nitrog"/>
    <property type="match status" value="1"/>
</dbReference>
<accession>A0A6B3NC58</accession>
<dbReference type="GO" id="GO:0051539">
    <property type="term" value="F:4 iron, 4 sulfur cluster binding"/>
    <property type="evidence" value="ECO:0007669"/>
    <property type="project" value="UniProtKB-KW"/>
</dbReference>
<feature type="domain" description="4Fe-4S ferredoxin-type" evidence="12">
    <location>
        <begin position="18"/>
        <end position="47"/>
    </location>
</feature>
<evidence type="ECO:0000256" key="11">
    <source>
        <dbReference type="ARBA" id="ARBA00030616"/>
    </source>
</evidence>
<evidence type="ECO:0000256" key="3">
    <source>
        <dbReference type="ARBA" id="ARBA00022448"/>
    </source>
</evidence>
<dbReference type="AlphaFoldDB" id="A0A6B3NC58"/>
<keyword evidence="7" id="KW-0249">Electron transport</keyword>
<dbReference type="PANTHER" id="PTHR43687">
    <property type="entry name" value="ADENYLYLSULFATE REDUCTASE, BETA SUBUNIT"/>
    <property type="match status" value="1"/>
</dbReference>
<evidence type="ECO:0000256" key="6">
    <source>
        <dbReference type="ARBA" id="ARBA00022737"/>
    </source>
</evidence>
<evidence type="ECO:0000256" key="4">
    <source>
        <dbReference type="ARBA" id="ARBA00022485"/>
    </source>
</evidence>
<evidence type="ECO:0000313" key="13">
    <source>
        <dbReference type="EMBL" id="NER29247.1"/>
    </source>
</evidence>
<evidence type="ECO:0000256" key="7">
    <source>
        <dbReference type="ARBA" id="ARBA00022982"/>
    </source>
</evidence>
<dbReference type="SUPFAM" id="SSF54862">
    <property type="entry name" value="4Fe-4S ferredoxins"/>
    <property type="match status" value="1"/>
</dbReference>
<comment type="caution">
    <text evidence="13">The sequence shown here is derived from an EMBL/GenBank/DDBJ whole genome shotgun (WGS) entry which is preliminary data.</text>
</comment>
<keyword evidence="9" id="KW-0411">Iron-sulfur</keyword>
<dbReference type="PANTHER" id="PTHR43687:SF1">
    <property type="entry name" value="FERREDOXIN III"/>
    <property type="match status" value="1"/>
</dbReference>
<keyword evidence="5" id="KW-0479">Metal-binding</keyword>
<reference evidence="13" key="1">
    <citation type="submission" date="2019-11" db="EMBL/GenBank/DDBJ databases">
        <title>Genomic insights into an expanded diversity of filamentous marine cyanobacteria reveals the extraordinary biosynthetic potential of Moorea and Okeania.</title>
        <authorList>
            <person name="Ferreira Leao T."/>
            <person name="Wang M."/>
            <person name="Moss N."/>
            <person name="Da Silva R."/>
            <person name="Sanders J."/>
            <person name="Nurk S."/>
            <person name="Gurevich A."/>
            <person name="Humphrey G."/>
            <person name="Reher R."/>
            <person name="Zhu Q."/>
            <person name="Belda-Ferre P."/>
            <person name="Glukhov E."/>
            <person name="Rex R."/>
            <person name="Dorrestein P.C."/>
            <person name="Knight R."/>
            <person name="Pevzner P."/>
            <person name="Gerwick W.H."/>
            <person name="Gerwick L."/>
        </authorList>
    </citation>
    <scope>NUCLEOTIDE SEQUENCE</scope>
    <source>
        <strain evidence="13">SIO1C4</strain>
    </source>
</reference>
<dbReference type="PROSITE" id="PS51379">
    <property type="entry name" value="4FE4S_FER_2"/>
    <property type="match status" value="2"/>
</dbReference>
<gene>
    <name evidence="13" type="primary">fdxB</name>
    <name evidence="13" type="ORF">F6J89_16855</name>
</gene>
<dbReference type="GO" id="GO:0046872">
    <property type="term" value="F:metal ion binding"/>
    <property type="evidence" value="ECO:0007669"/>
    <property type="project" value="UniProtKB-KW"/>
</dbReference>
<dbReference type="InterPro" id="IPR050572">
    <property type="entry name" value="Fe-S_Ferredoxin"/>
</dbReference>
<dbReference type="EMBL" id="JAAHFQ010000334">
    <property type="protein sequence ID" value="NER29247.1"/>
    <property type="molecule type" value="Genomic_DNA"/>
</dbReference>
<dbReference type="InterPro" id="IPR017896">
    <property type="entry name" value="4Fe4S_Fe-S-bd"/>
</dbReference>
<evidence type="ECO:0000256" key="1">
    <source>
        <dbReference type="ARBA" id="ARBA00001966"/>
    </source>
</evidence>
<keyword evidence="3" id="KW-0813">Transport</keyword>
<comment type="cofactor">
    <cofactor evidence="1">
        <name>[4Fe-4S] cluster</name>
        <dbReference type="ChEBI" id="CHEBI:49883"/>
    </cofactor>
</comment>
<keyword evidence="6" id="KW-0677">Repeat</keyword>
<keyword evidence="4" id="KW-0004">4Fe-4S</keyword>
<dbReference type="InterPro" id="IPR017900">
    <property type="entry name" value="4Fe4S_Fe_S_CS"/>
</dbReference>
<evidence type="ECO:0000256" key="9">
    <source>
        <dbReference type="ARBA" id="ARBA00023014"/>
    </source>
</evidence>
<feature type="domain" description="4Fe-4S ferredoxin-type" evidence="12">
    <location>
        <begin position="66"/>
        <end position="95"/>
    </location>
</feature>
<evidence type="ECO:0000256" key="2">
    <source>
        <dbReference type="ARBA" id="ARBA00003532"/>
    </source>
</evidence>
<proteinExistence type="predicted"/>
<name>A0A6B3NC58_9CYAN</name>